<dbReference type="Gene3D" id="2.60.40.1730">
    <property type="entry name" value="tricorn interacting facor f3 domain"/>
    <property type="match status" value="1"/>
</dbReference>
<gene>
    <name evidence="24" type="ORF">MNOR_LOCUS21799</name>
</gene>
<keyword evidence="18" id="KW-0325">Glycoprotein</keyword>
<keyword evidence="8" id="KW-0645">Protease</keyword>
<evidence type="ECO:0000256" key="8">
    <source>
        <dbReference type="ARBA" id="ARBA00022670"/>
    </source>
</evidence>
<dbReference type="EMBL" id="CAXKWB010017802">
    <property type="protein sequence ID" value="CAL4119832.1"/>
    <property type="molecule type" value="Genomic_DNA"/>
</dbReference>
<feature type="site" description="Transition state stabilizer" evidence="21">
    <location>
        <position position="401"/>
    </location>
</feature>
<keyword evidence="25" id="KW-1185">Reference proteome</keyword>
<evidence type="ECO:0000256" key="15">
    <source>
        <dbReference type="ARBA" id="ARBA00022989"/>
    </source>
</evidence>
<protein>
    <recommendedName>
        <fullName evidence="6">glutamyl aminopeptidase</fullName>
        <ecNumber evidence="6">3.4.11.7</ecNumber>
    </recommendedName>
</protein>
<dbReference type="PANTHER" id="PTHR11533">
    <property type="entry name" value="PROTEASE M1 ZINC METALLOPROTEASE"/>
    <property type="match status" value="1"/>
</dbReference>
<evidence type="ECO:0000256" key="4">
    <source>
        <dbReference type="ARBA" id="ARBA00010136"/>
    </source>
</evidence>
<dbReference type="GO" id="GO:0042277">
    <property type="term" value="F:peptide binding"/>
    <property type="evidence" value="ECO:0007669"/>
    <property type="project" value="TreeGrafter"/>
</dbReference>
<dbReference type="GO" id="GO:0004230">
    <property type="term" value="F:glutamyl aminopeptidase activity"/>
    <property type="evidence" value="ECO:0007669"/>
    <property type="project" value="UniProtKB-EC"/>
</dbReference>
<dbReference type="Gene3D" id="1.10.390.10">
    <property type="entry name" value="Neutral Protease Domain 2"/>
    <property type="match status" value="1"/>
</dbReference>
<dbReference type="SUPFAM" id="SSF55486">
    <property type="entry name" value="Metalloproteases ('zincins'), catalytic domain"/>
    <property type="match status" value="1"/>
</dbReference>
<dbReference type="AlphaFoldDB" id="A0AAV2RCN3"/>
<comment type="catalytic activity">
    <reaction evidence="1">
        <text>Release of N-terminal glutamate (and to a lesser extent aspartate) from a peptide.</text>
        <dbReference type="EC" id="3.4.11.7"/>
    </reaction>
</comment>
<keyword evidence="9" id="KW-0812">Transmembrane</keyword>
<name>A0AAV2RCN3_MEGNR</name>
<evidence type="ECO:0000256" key="3">
    <source>
        <dbReference type="ARBA" id="ARBA00004609"/>
    </source>
</evidence>
<keyword evidence="11" id="KW-0378">Hydrolase</keyword>
<keyword evidence="15" id="KW-1133">Transmembrane helix</keyword>
<dbReference type="FunFam" id="1.10.390.10:FF:000016">
    <property type="entry name" value="Glutamyl aminopeptidase"/>
    <property type="match status" value="1"/>
</dbReference>
<dbReference type="InterPro" id="IPR014782">
    <property type="entry name" value="Peptidase_M1_dom"/>
</dbReference>
<evidence type="ECO:0000256" key="2">
    <source>
        <dbReference type="ARBA" id="ARBA00004606"/>
    </source>
</evidence>
<dbReference type="GO" id="GO:0005737">
    <property type="term" value="C:cytoplasm"/>
    <property type="evidence" value="ECO:0007669"/>
    <property type="project" value="TreeGrafter"/>
</dbReference>
<keyword evidence="13" id="KW-0106">Calcium</keyword>
<dbReference type="GO" id="GO:0005615">
    <property type="term" value="C:extracellular space"/>
    <property type="evidence" value="ECO:0007669"/>
    <property type="project" value="TreeGrafter"/>
</dbReference>
<dbReference type="InterPro" id="IPR034016">
    <property type="entry name" value="M1_APN-typ"/>
</dbReference>
<comment type="cofactor">
    <cofactor evidence="20">
        <name>Zn(2+)</name>
        <dbReference type="ChEBI" id="CHEBI:29105"/>
    </cofactor>
    <text evidence="20">Binds 1 zinc ion per subunit.</text>
</comment>
<keyword evidence="16" id="KW-0482">Metalloprotease</keyword>
<evidence type="ECO:0000256" key="7">
    <source>
        <dbReference type="ARBA" id="ARBA00022438"/>
    </source>
</evidence>
<dbReference type="InterPro" id="IPR050344">
    <property type="entry name" value="Peptidase_M1_aminopeptidases"/>
</dbReference>
<accession>A0AAV2RCN3</accession>
<evidence type="ECO:0000256" key="11">
    <source>
        <dbReference type="ARBA" id="ARBA00022801"/>
    </source>
</evidence>
<evidence type="ECO:0000259" key="23">
    <source>
        <dbReference type="Pfam" id="PF17900"/>
    </source>
</evidence>
<organism evidence="24 25">
    <name type="scientific">Meganyctiphanes norvegica</name>
    <name type="common">Northern krill</name>
    <name type="synonym">Thysanopoda norvegica</name>
    <dbReference type="NCBI Taxonomy" id="48144"/>
    <lineage>
        <taxon>Eukaryota</taxon>
        <taxon>Metazoa</taxon>
        <taxon>Ecdysozoa</taxon>
        <taxon>Arthropoda</taxon>
        <taxon>Crustacea</taxon>
        <taxon>Multicrustacea</taxon>
        <taxon>Malacostraca</taxon>
        <taxon>Eumalacostraca</taxon>
        <taxon>Eucarida</taxon>
        <taxon>Euphausiacea</taxon>
        <taxon>Euphausiidae</taxon>
        <taxon>Meganyctiphanes</taxon>
    </lineage>
</organism>
<dbReference type="PRINTS" id="PR00756">
    <property type="entry name" value="ALADIPTASE"/>
</dbReference>
<evidence type="ECO:0000256" key="14">
    <source>
        <dbReference type="ARBA" id="ARBA00022968"/>
    </source>
</evidence>
<keyword evidence="10 20" id="KW-0479">Metal-binding</keyword>
<proteinExistence type="inferred from homology"/>
<evidence type="ECO:0000256" key="20">
    <source>
        <dbReference type="PIRSR" id="PIRSR634016-3"/>
    </source>
</evidence>
<dbReference type="GO" id="GO:0008270">
    <property type="term" value="F:zinc ion binding"/>
    <property type="evidence" value="ECO:0007669"/>
    <property type="project" value="InterPro"/>
</dbReference>
<evidence type="ECO:0000256" key="9">
    <source>
        <dbReference type="ARBA" id="ARBA00022692"/>
    </source>
</evidence>
<evidence type="ECO:0000256" key="10">
    <source>
        <dbReference type="ARBA" id="ARBA00022723"/>
    </source>
</evidence>
<evidence type="ECO:0000256" key="5">
    <source>
        <dbReference type="ARBA" id="ARBA00011748"/>
    </source>
</evidence>
<dbReference type="CDD" id="cd09601">
    <property type="entry name" value="M1_APN-Q_like"/>
    <property type="match status" value="1"/>
</dbReference>
<keyword evidence="14" id="KW-0735">Signal-anchor</keyword>
<dbReference type="SUPFAM" id="SSF63737">
    <property type="entry name" value="Leukotriene A4 hydrolase N-terminal domain"/>
    <property type="match status" value="1"/>
</dbReference>
<dbReference type="InterPro" id="IPR027268">
    <property type="entry name" value="Peptidase_M4/M1_CTD_sf"/>
</dbReference>
<evidence type="ECO:0000256" key="12">
    <source>
        <dbReference type="ARBA" id="ARBA00022833"/>
    </source>
</evidence>
<feature type="binding site" evidence="20">
    <location>
        <position position="315"/>
    </location>
    <ligand>
        <name>Zn(2+)</name>
        <dbReference type="ChEBI" id="CHEBI:29105"/>
        <note>catalytic</note>
    </ligand>
</feature>
<keyword evidence="7" id="KW-0031">Aminopeptidase</keyword>
<dbReference type="GO" id="GO:0006508">
    <property type="term" value="P:proteolysis"/>
    <property type="evidence" value="ECO:0007669"/>
    <property type="project" value="UniProtKB-KW"/>
</dbReference>
<comment type="caution">
    <text evidence="24">The sequence shown here is derived from an EMBL/GenBank/DDBJ whole genome shotgun (WGS) entry which is preliminary data.</text>
</comment>
<dbReference type="InterPro" id="IPR001930">
    <property type="entry name" value="Peptidase_M1"/>
</dbReference>
<sequence>STTNEQTAPWENYRIPRTSLPYHYDLYLHPDLDTGDFTGHVGILVGVTQPMDFLLTHVKEMDITSTQLVNETSGEIIELMDYFEYKPNQFWVLRPRAILQPGNYTINLKFKGPLDGHMVGFYRSVYTTKAGEKRSIATSKFQPTDARRAFPCFDEPSFKSTFKTTLVRPSQGYIALSNMPVEKESPNMPRGGLTEVEFQHSVPMVTYLACFIVCDFEYVETKTQNNKNFRIYATKDQINRTQYSLDIGVHILNYFEDYFEVEYPLPKQDMIAIPDFISGAMEHWGLITYRETNLLYDDKSSSSYNKQRVATVVSHELAHMWFGNLVTLEWWDDLWLNEGFASYIEYKGVASYETDWDMESQFVVEDLQWVFKTDAQLSSRPIIQEVNHPDEITEIFDVISYSKGASVLRMLENFVGNEDFRLGVRNFLRKYKYGNAVTKDLWDELEKTSTEKLKVGDIMDTWTRQMGFPVLNIKIANS</sequence>
<feature type="binding site" evidence="20">
    <location>
        <position position="338"/>
    </location>
    <ligand>
        <name>Zn(2+)</name>
        <dbReference type="ChEBI" id="CHEBI:29105"/>
        <note>catalytic</note>
    </ligand>
</feature>
<evidence type="ECO:0000256" key="13">
    <source>
        <dbReference type="ARBA" id="ARBA00022837"/>
    </source>
</evidence>
<dbReference type="Pfam" id="PF01433">
    <property type="entry name" value="Peptidase_M1"/>
    <property type="match status" value="1"/>
</dbReference>
<dbReference type="EC" id="3.4.11.7" evidence="6"/>
<feature type="domain" description="Aminopeptidase N-like N-terminal" evidence="23">
    <location>
        <begin position="21"/>
        <end position="208"/>
    </location>
</feature>
<dbReference type="FunFam" id="2.60.40.1730:FF:000012">
    <property type="entry name" value="Aminopeptidase N"/>
    <property type="match status" value="1"/>
</dbReference>
<evidence type="ECO:0000256" key="19">
    <source>
        <dbReference type="PIRSR" id="PIRSR634016-1"/>
    </source>
</evidence>
<evidence type="ECO:0000256" key="6">
    <source>
        <dbReference type="ARBA" id="ARBA00012567"/>
    </source>
</evidence>
<dbReference type="Pfam" id="PF17900">
    <property type="entry name" value="Peptidase_M1_N"/>
    <property type="match status" value="1"/>
</dbReference>
<keyword evidence="12 20" id="KW-0862">Zinc</keyword>
<feature type="domain" description="Peptidase M1 membrane alanine aminopeptidase" evidence="22">
    <location>
        <begin position="243"/>
        <end position="462"/>
    </location>
</feature>
<dbReference type="GO" id="GO:0043171">
    <property type="term" value="P:peptide catabolic process"/>
    <property type="evidence" value="ECO:0007669"/>
    <property type="project" value="TreeGrafter"/>
</dbReference>
<feature type="active site" description="Proton acceptor" evidence="19">
    <location>
        <position position="316"/>
    </location>
</feature>
<dbReference type="InterPro" id="IPR045357">
    <property type="entry name" value="Aminopeptidase_N-like_N"/>
</dbReference>
<evidence type="ECO:0000256" key="1">
    <source>
        <dbReference type="ARBA" id="ARBA00001703"/>
    </source>
</evidence>
<evidence type="ECO:0000256" key="18">
    <source>
        <dbReference type="ARBA" id="ARBA00023180"/>
    </source>
</evidence>
<dbReference type="Proteomes" id="UP001497623">
    <property type="component" value="Unassembled WGS sequence"/>
</dbReference>
<dbReference type="InterPro" id="IPR042097">
    <property type="entry name" value="Aminopeptidase_N-like_N_sf"/>
</dbReference>
<evidence type="ECO:0000256" key="17">
    <source>
        <dbReference type="ARBA" id="ARBA00023136"/>
    </source>
</evidence>
<feature type="non-terminal residue" evidence="24">
    <location>
        <position position="478"/>
    </location>
</feature>
<feature type="non-terminal residue" evidence="24">
    <location>
        <position position="1"/>
    </location>
</feature>
<dbReference type="GO" id="GO:0005886">
    <property type="term" value="C:plasma membrane"/>
    <property type="evidence" value="ECO:0007669"/>
    <property type="project" value="UniProtKB-SubCell"/>
</dbReference>
<reference evidence="24 25" key="1">
    <citation type="submission" date="2024-05" db="EMBL/GenBank/DDBJ databases">
        <authorList>
            <person name="Wallberg A."/>
        </authorList>
    </citation>
    <scope>NUCLEOTIDE SEQUENCE [LARGE SCALE GENOMIC DNA]</scope>
</reference>
<dbReference type="GO" id="GO:0070006">
    <property type="term" value="F:metalloaminopeptidase activity"/>
    <property type="evidence" value="ECO:0007669"/>
    <property type="project" value="TreeGrafter"/>
</dbReference>
<evidence type="ECO:0000313" key="25">
    <source>
        <dbReference type="Proteomes" id="UP001497623"/>
    </source>
</evidence>
<feature type="binding site" evidence="20">
    <location>
        <position position="319"/>
    </location>
    <ligand>
        <name>Zn(2+)</name>
        <dbReference type="ChEBI" id="CHEBI:29105"/>
        <note>catalytic</note>
    </ligand>
</feature>
<comment type="subcellular location">
    <subcellularLocation>
        <location evidence="3">Cell membrane</location>
        <topology evidence="3">Lipid-anchor</topology>
        <topology evidence="3">GPI-anchor</topology>
    </subcellularLocation>
    <subcellularLocation>
        <location evidence="2">Membrane</location>
        <topology evidence="2">Single-pass type II membrane protein</topology>
    </subcellularLocation>
</comment>
<evidence type="ECO:0000259" key="22">
    <source>
        <dbReference type="Pfam" id="PF01433"/>
    </source>
</evidence>
<keyword evidence="17" id="KW-0472">Membrane</keyword>
<comment type="similarity">
    <text evidence="4">Belongs to the peptidase M1 family.</text>
</comment>
<evidence type="ECO:0000313" key="24">
    <source>
        <dbReference type="EMBL" id="CAL4119832.1"/>
    </source>
</evidence>
<evidence type="ECO:0000256" key="16">
    <source>
        <dbReference type="ARBA" id="ARBA00023049"/>
    </source>
</evidence>
<dbReference type="PANTHER" id="PTHR11533:SF276">
    <property type="entry name" value="GLUTAMYL AMINOPEPTIDASE"/>
    <property type="match status" value="1"/>
</dbReference>
<evidence type="ECO:0000256" key="21">
    <source>
        <dbReference type="PIRSR" id="PIRSR634016-4"/>
    </source>
</evidence>
<comment type="subunit">
    <text evidence="5">Homodimer; disulfide-linked.</text>
</comment>